<protein>
    <submittedName>
        <fullName evidence="1">Uncharacterized protein</fullName>
    </submittedName>
</protein>
<dbReference type="RefSeq" id="WP_152168947.1">
    <property type="nucleotide sequence ID" value="NZ_CP045096.1"/>
</dbReference>
<keyword evidence="2" id="KW-1185">Reference proteome</keyword>
<sequence length="63" mass="6749">MTARTLPTVWQLTPGQRDATRCVWCSTPLDHNAVHAGIAVGYWGAHNRSVGVYACPTCHGGAK</sequence>
<organism evidence="1 2">
    <name type="scientific">Streptomyces phaeolivaceus</name>
    <dbReference type="NCBI Taxonomy" id="2653200"/>
    <lineage>
        <taxon>Bacteria</taxon>
        <taxon>Bacillati</taxon>
        <taxon>Actinomycetota</taxon>
        <taxon>Actinomycetes</taxon>
        <taxon>Kitasatosporales</taxon>
        <taxon>Streptomycetaceae</taxon>
        <taxon>Streptomyces</taxon>
    </lineage>
</organism>
<dbReference type="AlphaFoldDB" id="A0A5P8K2W2"/>
<dbReference type="KEGG" id="sphv:F9278_16015"/>
<name>A0A5P8K2W2_9ACTN</name>
<evidence type="ECO:0000313" key="1">
    <source>
        <dbReference type="EMBL" id="QFQ97471.1"/>
    </source>
</evidence>
<dbReference type="EMBL" id="CP045096">
    <property type="protein sequence ID" value="QFQ97471.1"/>
    <property type="molecule type" value="Genomic_DNA"/>
</dbReference>
<reference evidence="1 2" key="1">
    <citation type="submission" date="2019-10" db="EMBL/GenBank/DDBJ databases">
        <title>Streptomyces sp. strain GY16 isolated from leaves of Broussonetia papyrifera.</title>
        <authorList>
            <person name="Mo P."/>
        </authorList>
    </citation>
    <scope>NUCLEOTIDE SEQUENCE [LARGE SCALE GENOMIC DNA]</scope>
    <source>
        <strain evidence="1 2">GY16</strain>
    </source>
</reference>
<accession>A0A5P8K2W2</accession>
<dbReference type="Proteomes" id="UP000327294">
    <property type="component" value="Chromosome"/>
</dbReference>
<gene>
    <name evidence="1" type="ORF">F9278_16015</name>
</gene>
<evidence type="ECO:0000313" key="2">
    <source>
        <dbReference type="Proteomes" id="UP000327294"/>
    </source>
</evidence>
<proteinExistence type="predicted"/>